<gene>
    <name evidence="1" type="ORF">PPENT_87.1.T0420216</name>
</gene>
<proteinExistence type="predicted"/>
<evidence type="ECO:0000313" key="1">
    <source>
        <dbReference type="EMBL" id="CAD8165444.1"/>
    </source>
</evidence>
<protein>
    <submittedName>
        <fullName evidence="1">Uncharacterized protein</fullName>
    </submittedName>
</protein>
<comment type="caution">
    <text evidence="1">The sequence shown here is derived from an EMBL/GenBank/DDBJ whole genome shotgun (WGS) entry which is preliminary data.</text>
</comment>
<dbReference type="AlphaFoldDB" id="A0A8S1UM17"/>
<organism evidence="1 2">
    <name type="scientific">Paramecium pentaurelia</name>
    <dbReference type="NCBI Taxonomy" id="43138"/>
    <lineage>
        <taxon>Eukaryota</taxon>
        <taxon>Sar</taxon>
        <taxon>Alveolata</taxon>
        <taxon>Ciliophora</taxon>
        <taxon>Intramacronucleata</taxon>
        <taxon>Oligohymenophorea</taxon>
        <taxon>Peniculida</taxon>
        <taxon>Parameciidae</taxon>
        <taxon>Paramecium</taxon>
    </lineage>
</organism>
<evidence type="ECO:0000313" key="2">
    <source>
        <dbReference type="Proteomes" id="UP000689195"/>
    </source>
</evidence>
<dbReference type="Proteomes" id="UP000689195">
    <property type="component" value="Unassembled WGS sequence"/>
</dbReference>
<dbReference type="EMBL" id="CAJJDO010000042">
    <property type="protein sequence ID" value="CAD8165444.1"/>
    <property type="molecule type" value="Genomic_DNA"/>
</dbReference>
<keyword evidence="2" id="KW-1185">Reference proteome</keyword>
<name>A0A8S1UM17_9CILI</name>
<accession>A0A8S1UM17</accession>
<reference evidence="1" key="1">
    <citation type="submission" date="2021-01" db="EMBL/GenBank/DDBJ databases">
        <authorList>
            <consortium name="Genoscope - CEA"/>
            <person name="William W."/>
        </authorList>
    </citation>
    <scope>NUCLEOTIDE SEQUENCE</scope>
</reference>
<sequence>MHQDLKLRQIIKPIFQTILKIYNGRYYENIELYENQRSFPQQLNGCSLPNGKKIKIISAVQIQIYIRRSSANERSEKTGDLKADRVRYTEPSLLQVIQRFEKYIELVLCFCLIRNIQNHQITVVCWNISSLKPTTLQIIKENDPHLIYLQET</sequence>